<dbReference type="SUPFAM" id="SSF53335">
    <property type="entry name" value="S-adenosyl-L-methionine-dependent methyltransferases"/>
    <property type="match status" value="1"/>
</dbReference>
<feature type="domain" description="O-methyltransferase C-terminal" evidence="5">
    <location>
        <begin position="128"/>
        <end position="310"/>
    </location>
</feature>
<dbReference type="SUPFAM" id="SSF46785">
    <property type="entry name" value="Winged helix' DNA-binding domain"/>
    <property type="match status" value="1"/>
</dbReference>
<protein>
    <submittedName>
        <fullName evidence="7">Helix-turn-helix SAM-dependent methyltransferase</fullName>
    </submittedName>
</protein>
<evidence type="ECO:0000256" key="4">
    <source>
        <dbReference type="PIRSR" id="PIRSR005739-1"/>
    </source>
</evidence>
<dbReference type="Proteomes" id="UP000007721">
    <property type="component" value="Chromosome"/>
</dbReference>
<dbReference type="InterPro" id="IPR036390">
    <property type="entry name" value="WH_DNA-bd_sf"/>
</dbReference>
<dbReference type="InterPro" id="IPR036388">
    <property type="entry name" value="WH-like_DNA-bd_sf"/>
</dbReference>
<accession>B9LZX0</accession>
<feature type="active site" description="Proton acceptor" evidence="4">
    <location>
        <position position="239"/>
    </location>
</feature>
<dbReference type="PANTHER" id="PTHR43712">
    <property type="entry name" value="PUTATIVE (AFU_ORTHOLOGUE AFUA_4G14580)-RELATED"/>
    <property type="match status" value="1"/>
</dbReference>
<evidence type="ECO:0000313" key="7">
    <source>
        <dbReference type="EMBL" id="ACM18934.1"/>
    </source>
</evidence>
<evidence type="ECO:0000256" key="2">
    <source>
        <dbReference type="ARBA" id="ARBA00022679"/>
    </source>
</evidence>
<organism evidence="7 8">
    <name type="scientific">Geotalea daltonii (strain DSM 22248 / JCM 15807 / FRC-32)</name>
    <name type="common">Geobacter daltonii</name>
    <dbReference type="NCBI Taxonomy" id="316067"/>
    <lineage>
        <taxon>Bacteria</taxon>
        <taxon>Pseudomonadati</taxon>
        <taxon>Thermodesulfobacteriota</taxon>
        <taxon>Desulfuromonadia</taxon>
        <taxon>Geobacterales</taxon>
        <taxon>Geobacteraceae</taxon>
        <taxon>Geotalea</taxon>
    </lineage>
</organism>
<dbReference type="HOGENOM" id="CLU_005533_4_1_7"/>
<dbReference type="Pfam" id="PF00891">
    <property type="entry name" value="Methyltransf_2"/>
    <property type="match status" value="1"/>
</dbReference>
<keyword evidence="8" id="KW-1185">Reference proteome</keyword>
<dbReference type="EMBL" id="CP001390">
    <property type="protein sequence ID" value="ACM18934.1"/>
    <property type="molecule type" value="Genomic_DNA"/>
</dbReference>
<dbReference type="GO" id="GO:0046983">
    <property type="term" value="F:protein dimerization activity"/>
    <property type="evidence" value="ECO:0007669"/>
    <property type="project" value="InterPro"/>
</dbReference>
<dbReference type="InterPro" id="IPR029063">
    <property type="entry name" value="SAM-dependent_MTases_sf"/>
</dbReference>
<dbReference type="InterPro" id="IPR012967">
    <property type="entry name" value="COMT_dimerisation"/>
</dbReference>
<evidence type="ECO:0000313" key="8">
    <source>
        <dbReference type="Proteomes" id="UP000007721"/>
    </source>
</evidence>
<dbReference type="PROSITE" id="PS51683">
    <property type="entry name" value="SAM_OMT_II"/>
    <property type="match status" value="1"/>
</dbReference>
<feature type="domain" description="O-methyltransferase dimerisation" evidence="6">
    <location>
        <begin position="12"/>
        <end position="88"/>
    </location>
</feature>
<dbReference type="InterPro" id="IPR016461">
    <property type="entry name" value="COMT-like"/>
</dbReference>
<evidence type="ECO:0000259" key="5">
    <source>
        <dbReference type="Pfam" id="PF00891"/>
    </source>
</evidence>
<dbReference type="InterPro" id="IPR001077">
    <property type="entry name" value="COMT_C"/>
</dbReference>
<dbReference type="Pfam" id="PF08100">
    <property type="entry name" value="Dimerisation"/>
    <property type="match status" value="1"/>
</dbReference>
<evidence type="ECO:0000256" key="1">
    <source>
        <dbReference type="ARBA" id="ARBA00022603"/>
    </source>
</evidence>
<dbReference type="GO" id="GO:0032259">
    <property type="term" value="P:methylation"/>
    <property type="evidence" value="ECO:0007669"/>
    <property type="project" value="UniProtKB-KW"/>
</dbReference>
<dbReference type="PIRSF" id="PIRSF005739">
    <property type="entry name" value="O-mtase"/>
    <property type="match status" value="1"/>
</dbReference>
<dbReference type="Gene3D" id="1.10.10.10">
    <property type="entry name" value="Winged helix-like DNA-binding domain superfamily/Winged helix DNA-binding domain"/>
    <property type="match status" value="1"/>
</dbReference>
<dbReference type="KEGG" id="geo:Geob_0567"/>
<name>B9LZX0_GEODF</name>
<dbReference type="eggNOG" id="COG0500">
    <property type="taxonomic scope" value="Bacteria"/>
</dbReference>
<reference evidence="7 8" key="1">
    <citation type="submission" date="2009-01" db="EMBL/GenBank/DDBJ databases">
        <title>Complete sequence of Geobacter sp. FRC-32.</title>
        <authorList>
            <consortium name="US DOE Joint Genome Institute"/>
            <person name="Lucas S."/>
            <person name="Copeland A."/>
            <person name="Lapidus A."/>
            <person name="Glavina del Rio T."/>
            <person name="Dalin E."/>
            <person name="Tice H."/>
            <person name="Bruce D."/>
            <person name="Goodwin L."/>
            <person name="Pitluck S."/>
            <person name="Saunders E."/>
            <person name="Brettin T."/>
            <person name="Detter J.C."/>
            <person name="Han C."/>
            <person name="Larimer F."/>
            <person name="Land M."/>
            <person name="Hauser L."/>
            <person name="Kyrpides N."/>
            <person name="Ovchinnikova G."/>
            <person name="Kostka J."/>
            <person name="Richardson P."/>
        </authorList>
    </citation>
    <scope>NUCLEOTIDE SEQUENCE [LARGE SCALE GENOMIC DNA]</scope>
    <source>
        <strain evidence="8">DSM 22248 / JCM 15807 / FRC-32</strain>
    </source>
</reference>
<proteinExistence type="predicted"/>
<dbReference type="OrthoDB" id="9767938at2"/>
<evidence type="ECO:0000259" key="6">
    <source>
        <dbReference type="Pfam" id="PF08100"/>
    </source>
</evidence>
<keyword evidence="3" id="KW-0949">S-adenosyl-L-methionine</keyword>
<dbReference type="Gene3D" id="3.40.50.150">
    <property type="entry name" value="Vaccinia Virus protein VP39"/>
    <property type="match status" value="1"/>
</dbReference>
<dbReference type="GO" id="GO:0008171">
    <property type="term" value="F:O-methyltransferase activity"/>
    <property type="evidence" value="ECO:0007669"/>
    <property type="project" value="InterPro"/>
</dbReference>
<dbReference type="AlphaFoldDB" id="B9LZX0"/>
<keyword evidence="1 7" id="KW-0489">Methyltransferase</keyword>
<sequence>MENKIWNPADLLQLSGGYWSACALHASVKLDVFTQLGEGSMAAEELAGRINSDARGLAMLLNSLVALELLEKEHDSYRATPFAREFLSKSSSQYLGHIILHHHHLMESWAHLDQAVRSGGPVRQRVSHEAGEEERESFEMGMFNLAMQLAPKIVPAIDLSGRKRLLDMGGGPGTYAIHFCLHNPELTAVIYDLPSTRPFAERTISQFGLSDRIAFESGDFIKEGIKGTFDVAWLSHILHGEGPEGCAILLEKAISALEPGGMILIQEFILNDAKDGPIFPALFSMNMLLGTPHGQAYGENEIVTMLKAAGARDIRRLPVDLPNGSGIIAGIAGKN</sequence>
<keyword evidence="2 7" id="KW-0808">Transferase</keyword>
<dbReference type="STRING" id="316067.Geob_0567"/>
<dbReference type="PANTHER" id="PTHR43712:SF2">
    <property type="entry name" value="O-METHYLTRANSFERASE CICE"/>
    <property type="match status" value="1"/>
</dbReference>
<gene>
    <name evidence="7" type="ordered locus">Geob_0567</name>
</gene>
<dbReference type="RefSeq" id="WP_012645663.1">
    <property type="nucleotide sequence ID" value="NC_011979.1"/>
</dbReference>
<evidence type="ECO:0000256" key="3">
    <source>
        <dbReference type="ARBA" id="ARBA00022691"/>
    </source>
</evidence>